<feature type="transmembrane region" description="Helical" evidence="2">
    <location>
        <begin position="115"/>
        <end position="133"/>
    </location>
</feature>
<keyword evidence="2" id="KW-0812">Transmembrane</keyword>
<gene>
    <name evidence="3" type="ORF">BDV98DRAFT_571135</name>
</gene>
<dbReference type="Proteomes" id="UP000305067">
    <property type="component" value="Unassembled WGS sequence"/>
</dbReference>
<feature type="transmembrane region" description="Helical" evidence="2">
    <location>
        <begin position="145"/>
        <end position="166"/>
    </location>
</feature>
<keyword evidence="2" id="KW-1133">Transmembrane helix</keyword>
<keyword evidence="2" id="KW-0472">Membrane</keyword>
<proteinExistence type="predicted"/>
<organism evidence="3 4">
    <name type="scientific">Pterulicium gracile</name>
    <dbReference type="NCBI Taxonomy" id="1884261"/>
    <lineage>
        <taxon>Eukaryota</taxon>
        <taxon>Fungi</taxon>
        <taxon>Dikarya</taxon>
        <taxon>Basidiomycota</taxon>
        <taxon>Agaricomycotina</taxon>
        <taxon>Agaricomycetes</taxon>
        <taxon>Agaricomycetidae</taxon>
        <taxon>Agaricales</taxon>
        <taxon>Pleurotineae</taxon>
        <taxon>Pterulaceae</taxon>
        <taxon>Pterulicium</taxon>
    </lineage>
</organism>
<sequence length="421" mass="45441">MSAPGIRSCESEFFPSFSSFLATVSVHTVAYSTHVLVAICALAVIFTQRRQSPHYKKQALFVALLLALGTVNVLAYLFPISECLESWIADVREGSTWSISPKSGDPGPLLLAQDISSFGVTVLAQSYLLYRCYLLQTGCPWSKLLISGLSIMLVAVFGFGISNIIFVCPDWRRFPDGFRPEVPFLLPELFWGHSMGFNVMANIIIIGRLLWLRSKVCAALGNEYSRVYTGLAAMLMESSLLYTLVLIIGYKTLPGKGGSYALFSPLITQTEAIASELIILRFALGRAISRQQVFTVTDAHRDTDALHGEEADAHGGSKPMARFISSSMMAWSVSLHPSSTGAAWGGSPPQQGSGVGSTAQTQTQNQMLSLHPSSLDGSSTGASESSEVHTDSVRSADGYKGGVWVQDADQEKESKTAVDAT</sequence>
<feature type="compositionally biased region" description="Basic and acidic residues" evidence="1">
    <location>
        <begin position="409"/>
        <end position="421"/>
    </location>
</feature>
<feature type="compositionally biased region" description="Polar residues" evidence="1">
    <location>
        <begin position="358"/>
        <end position="385"/>
    </location>
</feature>
<reference evidence="3 4" key="1">
    <citation type="journal article" date="2019" name="Nat. Ecol. Evol.">
        <title>Megaphylogeny resolves global patterns of mushroom evolution.</title>
        <authorList>
            <person name="Varga T."/>
            <person name="Krizsan K."/>
            <person name="Foldi C."/>
            <person name="Dima B."/>
            <person name="Sanchez-Garcia M."/>
            <person name="Sanchez-Ramirez S."/>
            <person name="Szollosi G.J."/>
            <person name="Szarkandi J.G."/>
            <person name="Papp V."/>
            <person name="Albert L."/>
            <person name="Andreopoulos W."/>
            <person name="Angelini C."/>
            <person name="Antonin V."/>
            <person name="Barry K.W."/>
            <person name="Bougher N.L."/>
            <person name="Buchanan P."/>
            <person name="Buyck B."/>
            <person name="Bense V."/>
            <person name="Catcheside P."/>
            <person name="Chovatia M."/>
            <person name="Cooper J."/>
            <person name="Damon W."/>
            <person name="Desjardin D."/>
            <person name="Finy P."/>
            <person name="Geml J."/>
            <person name="Haridas S."/>
            <person name="Hughes K."/>
            <person name="Justo A."/>
            <person name="Karasinski D."/>
            <person name="Kautmanova I."/>
            <person name="Kiss B."/>
            <person name="Kocsube S."/>
            <person name="Kotiranta H."/>
            <person name="LaButti K.M."/>
            <person name="Lechner B.E."/>
            <person name="Liimatainen K."/>
            <person name="Lipzen A."/>
            <person name="Lukacs Z."/>
            <person name="Mihaltcheva S."/>
            <person name="Morgado L.N."/>
            <person name="Niskanen T."/>
            <person name="Noordeloos M.E."/>
            <person name="Ohm R.A."/>
            <person name="Ortiz-Santana B."/>
            <person name="Ovrebo C."/>
            <person name="Racz N."/>
            <person name="Riley R."/>
            <person name="Savchenko A."/>
            <person name="Shiryaev A."/>
            <person name="Soop K."/>
            <person name="Spirin V."/>
            <person name="Szebenyi C."/>
            <person name="Tomsovsky M."/>
            <person name="Tulloss R.E."/>
            <person name="Uehling J."/>
            <person name="Grigoriev I.V."/>
            <person name="Vagvolgyi C."/>
            <person name="Papp T."/>
            <person name="Martin F.M."/>
            <person name="Miettinen O."/>
            <person name="Hibbett D.S."/>
            <person name="Nagy L.G."/>
        </authorList>
    </citation>
    <scope>NUCLEOTIDE SEQUENCE [LARGE SCALE GENOMIC DNA]</scope>
    <source>
        <strain evidence="3 4">CBS 309.79</strain>
    </source>
</reference>
<accession>A0A5C3QEC7</accession>
<evidence type="ECO:0000313" key="3">
    <source>
        <dbReference type="EMBL" id="TFK99537.1"/>
    </source>
</evidence>
<keyword evidence="4" id="KW-1185">Reference proteome</keyword>
<feature type="transmembrane region" description="Helical" evidence="2">
    <location>
        <begin position="190"/>
        <end position="211"/>
    </location>
</feature>
<evidence type="ECO:0000256" key="2">
    <source>
        <dbReference type="SAM" id="Phobius"/>
    </source>
</evidence>
<protein>
    <submittedName>
        <fullName evidence="3">Uncharacterized protein</fullName>
    </submittedName>
</protein>
<feature type="transmembrane region" description="Helical" evidence="2">
    <location>
        <begin position="231"/>
        <end position="250"/>
    </location>
</feature>
<dbReference type="OrthoDB" id="2796825at2759"/>
<name>A0A5C3QEC7_9AGAR</name>
<feature type="region of interest" description="Disordered" evidence="1">
    <location>
        <begin position="339"/>
        <end position="421"/>
    </location>
</feature>
<feature type="transmembrane region" description="Helical" evidence="2">
    <location>
        <begin position="20"/>
        <end position="47"/>
    </location>
</feature>
<dbReference type="EMBL" id="ML178833">
    <property type="protein sequence ID" value="TFK99537.1"/>
    <property type="molecule type" value="Genomic_DNA"/>
</dbReference>
<dbReference type="AlphaFoldDB" id="A0A5C3QEC7"/>
<evidence type="ECO:0000256" key="1">
    <source>
        <dbReference type="SAM" id="MobiDB-lite"/>
    </source>
</evidence>
<feature type="transmembrane region" description="Helical" evidence="2">
    <location>
        <begin position="59"/>
        <end position="78"/>
    </location>
</feature>
<evidence type="ECO:0000313" key="4">
    <source>
        <dbReference type="Proteomes" id="UP000305067"/>
    </source>
</evidence>